<dbReference type="InterPro" id="IPR033709">
    <property type="entry name" value="Anticodon_Ile_ABEc"/>
</dbReference>
<keyword evidence="11 15" id="KW-0648">Protein biosynthesis</keyword>
<evidence type="ECO:0000256" key="10">
    <source>
        <dbReference type="ARBA" id="ARBA00022840"/>
    </source>
</evidence>
<dbReference type="GO" id="GO:0005524">
    <property type="term" value="F:ATP binding"/>
    <property type="evidence" value="ECO:0007669"/>
    <property type="project" value="UniProtKB-UniRule"/>
</dbReference>
<dbReference type="NCBIfam" id="TIGR00392">
    <property type="entry name" value="ileS"/>
    <property type="match status" value="1"/>
</dbReference>
<comment type="caution">
    <text evidence="18">The sequence shown here is derived from an EMBL/GenBank/DDBJ whole genome shotgun (WGS) entry which is preliminary data.</text>
</comment>
<dbReference type="InterPro" id="IPR009008">
    <property type="entry name" value="Val/Leu/Ile-tRNA-synth_edit"/>
</dbReference>
<dbReference type="PRINTS" id="PR00984">
    <property type="entry name" value="TRNASYNTHILE"/>
</dbReference>
<evidence type="ECO:0000256" key="11">
    <source>
        <dbReference type="ARBA" id="ARBA00022917"/>
    </source>
</evidence>
<dbReference type="PANTHER" id="PTHR42780">
    <property type="entry name" value="SOLEUCYL-TRNA SYNTHETASE"/>
    <property type="match status" value="1"/>
</dbReference>
<keyword evidence="9 15" id="KW-0862">Zinc</keyword>
<dbReference type="GO" id="GO:0006428">
    <property type="term" value="P:isoleucyl-tRNA aminoacylation"/>
    <property type="evidence" value="ECO:0007669"/>
    <property type="project" value="UniProtKB-UniRule"/>
</dbReference>
<name>A0A1G2B5W7_9BACT</name>
<dbReference type="InterPro" id="IPR023586">
    <property type="entry name" value="Ile-tRNA-ligase_type2"/>
</dbReference>
<dbReference type="Gene3D" id="1.10.730.10">
    <property type="entry name" value="Isoleucyl-tRNA Synthetase, Domain 1"/>
    <property type="match status" value="1"/>
</dbReference>
<dbReference type="InterPro" id="IPR013155">
    <property type="entry name" value="M/V/L/I-tRNA-synth_anticd-bd"/>
</dbReference>
<feature type="binding site" evidence="15">
    <location>
        <position position="616"/>
    </location>
    <ligand>
        <name>ATP</name>
        <dbReference type="ChEBI" id="CHEBI:30616"/>
    </ligand>
</feature>
<dbReference type="SUPFAM" id="SSF50677">
    <property type="entry name" value="ValRS/IleRS/LeuRS editing domain"/>
    <property type="match status" value="1"/>
</dbReference>
<feature type="short sequence motif" description="'KMSKS' region" evidence="15">
    <location>
        <begin position="613"/>
        <end position="617"/>
    </location>
</feature>
<keyword evidence="6 15" id="KW-0436">Ligase</keyword>
<dbReference type="Proteomes" id="UP000179164">
    <property type="component" value="Unassembled WGS sequence"/>
</dbReference>
<dbReference type="Pfam" id="PF08264">
    <property type="entry name" value="Anticodon_1"/>
    <property type="match status" value="1"/>
</dbReference>
<evidence type="ECO:0000256" key="14">
    <source>
        <dbReference type="ARBA" id="ARBA00048359"/>
    </source>
</evidence>
<accession>A0A1G2B5W7</accession>
<evidence type="ECO:0000256" key="3">
    <source>
        <dbReference type="ARBA" id="ARBA00007078"/>
    </source>
</evidence>
<dbReference type="GO" id="GO:0008270">
    <property type="term" value="F:zinc ion binding"/>
    <property type="evidence" value="ECO:0007669"/>
    <property type="project" value="UniProtKB-UniRule"/>
</dbReference>
<dbReference type="InterPro" id="IPR002300">
    <property type="entry name" value="aa-tRNA-synth_Ia"/>
</dbReference>
<evidence type="ECO:0000256" key="2">
    <source>
        <dbReference type="ARBA" id="ARBA00004496"/>
    </source>
</evidence>
<keyword evidence="10 15" id="KW-0067">ATP-binding</keyword>
<reference evidence="18 19" key="1">
    <citation type="journal article" date="2016" name="Nat. Commun.">
        <title>Thousands of microbial genomes shed light on interconnected biogeochemical processes in an aquifer system.</title>
        <authorList>
            <person name="Anantharaman K."/>
            <person name="Brown C.T."/>
            <person name="Hug L.A."/>
            <person name="Sharon I."/>
            <person name="Castelle C.J."/>
            <person name="Probst A.J."/>
            <person name="Thomas B.C."/>
            <person name="Singh A."/>
            <person name="Wilkins M.J."/>
            <person name="Karaoz U."/>
            <person name="Brodie E.L."/>
            <person name="Williams K.H."/>
            <person name="Hubbard S.S."/>
            <person name="Banfield J.F."/>
        </authorList>
    </citation>
    <scope>NUCLEOTIDE SEQUENCE [LARGE SCALE GENOMIC DNA]</scope>
</reference>
<dbReference type="GO" id="GO:0000049">
    <property type="term" value="F:tRNA binding"/>
    <property type="evidence" value="ECO:0007669"/>
    <property type="project" value="InterPro"/>
</dbReference>
<comment type="subcellular location">
    <subcellularLocation>
        <location evidence="2 15">Cytoplasm</location>
    </subcellularLocation>
</comment>
<organism evidence="18 19">
    <name type="scientific">Candidatus Kerfeldbacteria bacterium RIFCSPLOWO2_01_FULL_48_11</name>
    <dbReference type="NCBI Taxonomy" id="1798543"/>
    <lineage>
        <taxon>Bacteria</taxon>
        <taxon>Candidatus Kerfeldiibacteriota</taxon>
    </lineage>
</organism>
<dbReference type="GO" id="GO:0002161">
    <property type="term" value="F:aminoacyl-tRNA deacylase activity"/>
    <property type="evidence" value="ECO:0007669"/>
    <property type="project" value="InterPro"/>
</dbReference>
<feature type="short sequence motif" description="'HIGH' region" evidence="15">
    <location>
        <begin position="51"/>
        <end position="61"/>
    </location>
</feature>
<evidence type="ECO:0000256" key="1">
    <source>
        <dbReference type="ARBA" id="ARBA00001947"/>
    </source>
</evidence>
<dbReference type="HAMAP" id="MF_02003">
    <property type="entry name" value="Ile_tRNA_synth_type2"/>
    <property type="match status" value="1"/>
</dbReference>
<dbReference type="GO" id="GO:0004822">
    <property type="term" value="F:isoleucine-tRNA ligase activity"/>
    <property type="evidence" value="ECO:0007669"/>
    <property type="project" value="UniProtKB-UniRule"/>
</dbReference>
<evidence type="ECO:0000259" key="17">
    <source>
        <dbReference type="Pfam" id="PF08264"/>
    </source>
</evidence>
<comment type="cofactor">
    <cofactor evidence="1 15">
        <name>Zn(2+)</name>
        <dbReference type="ChEBI" id="CHEBI:29105"/>
    </cofactor>
</comment>
<dbReference type="CDD" id="cd07961">
    <property type="entry name" value="Anticodon_Ia_Ile_ABEc"/>
    <property type="match status" value="1"/>
</dbReference>
<evidence type="ECO:0000256" key="7">
    <source>
        <dbReference type="ARBA" id="ARBA00022723"/>
    </source>
</evidence>
<dbReference type="SUPFAM" id="SSF47323">
    <property type="entry name" value="Anticodon-binding domain of a subclass of class I aminoacyl-tRNA synthetases"/>
    <property type="match status" value="1"/>
</dbReference>
<keyword evidence="12 15" id="KW-0030">Aminoacyl-tRNA synthetase</keyword>
<evidence type="ECO:0000256" key="9">
    <source>
        <dbReference type="ARBA" id="ARBA00022833"/>
    </source>
</evidence>
<gene>
    <name evidence="15" type="primary">ileS</name>
    <name evidence="18" type="ORF">A2898_05635</name>
</gene>
<comment type="catalytic activity">
    <reaction evidence="14 15">
        <text>tRNA(Ile) + L-isoleucine + ATP = L-isoleucyl-tRNA(Ile) + AMP + diphosphate</text>
        <dbReference type="Rhea" id="RHEA:11060"/>
        <dbReference type="Rhea" id="RHEA-COMP:9666"/>
        <dbReference type="Rhea" id="RHEA-COMP:9695"/>
        <dbReference type="ChEBI" id="CHEBI:30616"/>
        <dbReference type="ChEBI" id="CHEBI:33019"/>
        <dbReference type="ChEBI" id="CHEBI:58045"/>
        <dbReference type="ChEBI" id="CHEBI:78442"/>
        <dbReference type="ChEBI" id="CHEBI:78528"/>
        <dbReference type="ChEBI" id="CHEBI:456215"/>
        <dbReference type="EC" id="6.1.1.5"/>
    </reaction>
</comment>
<proteinExistence type="inferred from homology"/>
<feature type="domain" description="Methionyl/Valyl/Leucyl/Isoleucyl-tRNA synthetase anticodon-binding" evidence="17">
    <location>
        <begin position="699"/>
        <end position="842"/>
    </location>
</feature>
<dbReference type="PANTHER" id="PTHR42780:SF1">
    <property type="entry name" value="ISOLEUCINE--TRNA LIGASE, CYTOPLASMIC"/>
    <property type="match status" value="1"/>
</dbReference>
<dbReference type="InterPro" id="IPR009080">
    <property type="entry name" value="tRNAsynth_Ia_anticodon-bd"/>
</dbReference>
<dbReference type="EMBL" id="MHKE01000013">
    <property type="protein sequence ID" value="OGY83640.1"/>
    <property type="molecule type" value="Genomic_DNA"/>
</dbReference>
<feature type="domain" description="Aminoacyl-tRNA synthetase class Ia" evidence="16">
    <location>
        <begin position="21"/>
        <end position="644"/>
    </location>
</feature>
<keyword evidence="8 15" id="KW-0547">Nucleotide-binding</keyword>
<evidence type="ECO:0000256" key="12">
    <source>
        <dbReference type="ARBA" id="ARBA00023146"/>
    </source>
</evidence>
<dbReference type="Gene3D" id="3.40.50.620">
    <property type="entry name" value="HUPs"/>
    <property type="match status" value="2"/>
</dbReference>
<evidence type="ECO:0000256" key="5">
    <source>
        <dbReference type="ARBA" id="ARBA00022490"/>
    </source>
</evidence>
<dbReference type="Pfam" id="PF19302">
    <property type="entry name" value="DUF5915"/>
    <property type="match status" value="1"/>
</dbReference>
<keyword evidence="5 15" id="KW-0963">Cytoplasm</keyword>
<dbReference type="Pfam" id="PF00133">
    <property type="entry name" value="tRNA-synt_1"/>
    <property type="match status" value="1"/>
</dbReference>
<dbReference type="SUPFAM" id="SSF52374">
    <property type="entry name" value="Nucleotidylyl transferase"/>
    <property type="match status" value="1"/>
</dbReference>
<protein>
    <recommendedName>
        <fullName evidence="15">Isoleucine--tRNA ligase</fullName>
        <ecNumber evidence="15">6.1.1.5</ecNumber>
    </recommendedName>
    <alternativeName>
        <fullName evidence="15">Isoleucyl-tRNA synthetase</fullName>
        <shortName evidence="15">IleRS</shortName>
    </alternativeName>
</protein>
<sequence>MQEEKRENTLIPNFPKLEEEVLAFWEKEKVFEKTLEQTKKGKKFVFFEGPPTANGKPGIHHVLARAFKDVVLRYKTMRGYYVERKAGWDTHGLPVELQVEKALNISGKPDIEKYGVDKFNQMCKESVWKYQKEWEGMTRRIGFWLDMNHPYVTYKNEYIESLWWIIKQIWDKKLLYKGHKVVPHCPRCGTALSSHEVAQGYRDVTEDSVYVKFKVEGEKNTYILSWTTTPWTLPGNVALAVGKDIAYVKIKVGNESYIIAKDRTGSVIKLPLGKTLTSNRSVEGSIEIQQVYSGKDLVGLKYEPLFDVKPLQTEKSYQVYEADFVNTEEGTGIVHTAVMYGEDDYQLGERVGLPKYHTVDENGHFTKDVPHWAGKYVKDKVVEKGIIADLEKQGLLLKKETHTHSYPHCWRCDTPLLYYAKDSWFINMSSLREKLMKNNEDINWVPAHIKHGRFGEWLNEVKDWAFSRERFWGTPLPIWESADGDRICIGSFEELRKLAKDPTKVGESFDPHRPFVDDIILTKDAKEYRRVKEVIDVWFDSGSMPFAQWHYPFENKERIDDNVNFPAAYISEAIDQTRGWFYTLLAVSTLLGRGTPYKNVICLGHILDARGQKMSKSRGNVVDPFEMIAKYGADTLRWHFFTMNQPGDTKLFDEKNLSDVVKKNWMILWNVLSFWKMYASSERHVDDESKMPKAKHVLDRWIAAKLHVLVVNVSERLDAFAITEAGRAISEFIDDLSTWYLRRSRSRFKHPSEDQTQALATLQHALQTVAQLLAPFAPFFADTLYREVTGSKTSVHMTDWPVAVESSKDDEVIRDMDVARKIVMLGHSLRKEQSLKVRQPLEQCIIVGGKLPDAYEELIADELNVREVTFANRIPTNPEFAFKESGGVTVALDTTLTDELRHEGMVREIVRKINAKRKEQGLTVNDRIVIRYAATSDELRQLMEFFSDRIAKDTLASKVEVAEVSAGSDRLVFPSGELHFAITN</sequence>
<dbReference type="FunFam" id="3.40.50.620:FF:000063">
    <property type="entry name" value="Isoleucine--tRNA ligase"/>
    <property type="match status" value="1"/>
</dbReference>
<dbReference type="InterPro" id="IPR002301">
    <property type="entry name" value="Ile-tRNA-ligase"/>
</dbReference>
<evidence type="ECO:0000259" key="16">
    <source>
        <dbReference type="Pfam" id="PF00133"/>
    </source>
</evidence>
<evidence type="ECO:0000256" key="4">
    <source>
        <dbReference type="ARBA" id="ARBA00011245"/>
    </source>
</evidence>
<evidence type="ECO:0000313" key="18">
    <source>
        <dbReference type="EMBL" id="OGY83640.1"/>
    </source>
</evidence>
<dbReference type="InterPro" id="IPR014729">
    <property type="entry name" value="Rossmann-like_a/b/a_fold"/>
</dbReference>
<dbReference type="AlphaFoldDB" id="A0A1G2B5W7"/>
<comment type="subunit">
    <text evidence="4 15">Monomer.</text>
</comment>
<keyword evidence="7 15" id="KW-0479">Metal-binding</keyword>
<evidence type="ECO:0000256" key="13">
    <source>
        <dbReference type="ARBA" id="ARBA00025217"/>
    </source>
</evidence>
<dbReference type="GO" id="GO:0005737">
    <property type="term" value="C:cytoplasm"/>
    <property type="evidence" value="ECO:0007669"/>
    <property type="project" value="UniProtKB-SubCell"/>
</dbReference>
<comment type="function">
    <text evidence="13 15">Catalyzes the attachment of isoleucine to tRNA(Ile). As IleRS can inadvertently accommodate and process structurally similar amino acids such as valine, to avoid such errors it has two additional distinct tRNA(Ile)-dependent editing activities. One activity is designated as 'pretransfer' editing and involves the hydrolysis of activated Val-AMP. The other activity is designated 'posttransfer' editing and involves deacylation of mischarged Val-tRNA(Ile).</text>
</comment>
<dbReference type="STRING" id="1798543.A2898_05635"/>
<evidence type="ECO:0000256" key="8">
    <source>
        <dbReference type="ARBA" id="ARBA00022741"/>
    </source>
</evidence>
<evidence type="ECO:0000313" key="19">
    <source>
        <dbReference type="Proteomes" id="UP000179164"/>
    </source>
</evidence>
<comment type="similarity">
    <text evidence="3 15">Belongs to the class-I aminoacyl-tRNA synthetase family. IleS type 2 subfamily.</text>
</comment>
<dbReference type="EC" id="6.1.1.5" evidence="15"/>
<comment type="domain">
    <text evidence="15">IleRS has two distinct active sites: one for aminoacylation and one for editing. The misactivated valine is translocated from the active site to the editing site, which sterically excludes the correctly activated isoleucine. The single editing site contains two valyl binding pockets, one specific for each substrate (Val-AMP or Val-tRNA(Ile)).</text>
</comment>
<dbReference type="FunFam" id="3.40.50.620:FF:000075">
    <property type="entry name" value="Isoleucine--tRNA ligase"/>
    <property type="match status" value="1"/>
</dbReference>
<evidence type="ECO:0000256" key="6">
    <source>
        <dbReference type="ARBA" id="ARBA00022598"/>
    </source>
</evidence>
<evidence type="ECO:0000256" key="15">
    <source>
        <dbReference type="HAMAP-Rule" id="MF_02003"/>
    </source>
</evidence>